<dbReference type="InterPro" id="IPR042098">
    <property type="entry name" value="TauD-like_sf"/>
</dbReference>
<keyword evidence="4" id="KW-0045">Antibiotic biosynthesis</keyword>
<evidence type="ECO:0000256" key="1">
    <source>
        <dbReference type="ARBA" id="ARBA00001954"/>
    </source>
</evidence>
<dbReference type="Proteomes" id="UP001422759">
    <property type="component" value="Unassembled WGS sequence"/>
</dbReference>
<evidence type="ECO:0000256" key="5">
    <source>
        <dbReference type="SAM" id="MobiDB-lite"/>
    </source>
</evidence>
<evidence type="ECO:0000313" key="8">
    <source>
        <dbReference type="Proteomes" id="UP001422759"/>
    </source>
</evidence>
<comment type="cofactor">
    <cofactor evidence="1">
        <name>Fe(2+)</name>
        <dbReference type="ChEBI" id="CHEBI:29033"/>
    </cofactor>
</comment>
<gene>
    <name evidence="7" type="ORF">GCM10009760_26810</name>
</gene>
<evidence type="ECO:0000256" key="4">
    <source>
        <dbReference type="ARBA" id="ARBA00023194"/>
    </source>
</evidence>
<evidence type="ECO:0000256" key="3">
    <source>
        <dbReference type="ARBA" id="ARBA00023004"/>
    </source>
</evidence>
<dbReference type="PANTHER" id="PTHR10696">
    <property type="entry name" value="GAMMA-BUTYROBETAINE HYDROXYLASE-RELATED"/>
    <property type="match status" value="1"/>
</dbReference>
<keyword evidence="2" id="KW-0560">Oxidoreductase</keyword>
<reference evidence="7 8" key="1">
    <citation type="journal article" date="2019" name="Int. J. Syst. Evol. Microbiol.">
        <title>The Global Catalogue of Microorganisms (GCM) 10K type strain sequencing project: providing services to taxonomists for standard genome sequencing and annotation.</title>
        <authorList>
            <consortium name="The Broad Institute Genomics Platform"/>
            <consortium name="The Broad Institute Genome Sequencing Center for Infectious Disease"/>
            <person name="Wu L."/>
            <person name="Ma J."/>
        </authorList>
    </citation>
    <scope>NUCLEOTIDE SEQUENCE [LARGE SCALE GENOMIC DNA]</scope>
    <source>
        <strain evidence="7 8">JCM 14560</strain>
    </source>
</reference>
<proteinExistence type="predicted"/>
<dbReference type="SUPFAM" id="SSF51197">
    <property type="entry name" value="Clavaminate synthase-like"/>
    <property type="match status" value="1"/>
</dbReference>
<name>A0ABN2ZHE9_9ACTN</name>
<evidence type="ECO:0000256" key="2">
    <source>
        <dbReference type="ARBA" id="ARBA00023002"/>
    </source>
</evidence>
<dbReference type="PANTHER" id="PTHR10696:SF56">
    <property type="entry name" value="TAUD_TFDA-LIKE DOMAIN-CONTAINING PROTEIN"/>
    <property type="match status" value="1"/>
</dbReference>
<keyword evidence="3" id="KW-0408">Iron</keyword>
<protein>
    <recommendedName>
        <fullName evidence="6">TauD/TfdA-like domain-containing protein</fullName>
    </recommendedName>
</protein>
<dbReference type="EMBL" id="BAAANT010000012">
    <property type="protein sequence ID" value="GAA2142042.1"/>
    <property type="molecule type" value="Genomic_DNA"/>
</dbReference>
<organism evidence="7 8">
    <name type="scientific">Kitasatospora kazusensis</name>
    <dbReference type="NCBI Taxonomy" id="407974"/>
    <lineage>
        <taxon>Bacteria</taxon>
        <taxon>Bacillati</taxon>
        <taxon>Actinomycetota</taxon>
        <taxon>Actinomycetes</taxon>
        <taxon>Kitasatosporales</taxon>
        <taxon>Streptomycetaceae</taxon>
        <taxon>Kitasatospora</taxon>
    </lineage>
</organism>
<comment type="caution">
    <text evidence="7">The sequence shown here is derived from an EMBL/GenBank/DDBJ whole genome shotgun (WGS) entry which is preliminary data.</text>
</comment>
<evidence type="ECO:0000313" key="7">
    <source>
        <dbReference type="EMBL" id="GAA2142042.1"/>
    </source>
</evidence>
<keyword evidence="8" id="KW-1185">Reference proteome</keyword>
<evidence type="ECO:0000259" key="6">
    <source>
        <dbReference type="Pfam" id="PF02668"/>
    </source>
</evidence>
<dbReference type="Pfam" id="PF02668">
    <property type="entry name" value="TauD"/>
    <property type="match status" value="1"/>
</dbReference>
<dbReference type="InterPro" id="IPR050411">
    <property type="entry name" value="AlphaKG_dependent_hydroxylases"/>
</dbReference>
<dbReference type="Gene3D" id="3.60.130.10">
    <property type="entry name" value="Clavaminate synthase-like"/>
    <property type="match status" value="1"/>
</dbReference>
<sequence>MGAPVNDTTSEIVRDLTSRGYALAQGPLTPEEAADLVGRLGTIVPQTTGALAYDVMAHPGFEKVRDTRSAHTLRPHTEAPGQNPPPRYLALHCRVQATCGGGLTMLADARDFVAGLSSSDERLVREAELYWPSYVEDSDVEGLWKPLVEQTEHGTVNRLSCTLLRTGGYSEGLDELAGPQNPPLGAEGVALAQQALDFFRDNQVSVLIPEGALLIWDNHRMFHARSSFTDTRRRLTRYWIAD</sequence>
<accession>A0ABN2ZHE9</accession>
<dbReference type="InterPro" id="IPR003819">
    <property type="entry name" value="TauD/TfdA-like"/>
</dbReference>
<feature type="domain" description="TauD/TfdA-like" evidence="6">
    <location>
        <begin position="7"/>
        <end position="239"/>
    </location>
</feature>
<feature type="region of interest" description="Disordered" evidence="5">
    <location>
        <begin position="66"/>
        <end position="85"/>
    </location>
</feature>